<feature type="compositionally biased region" description="Low complexity" evidence="12">
    <location>
        <begin position="3630"/>
        <end position="3642"/>
    </location>
</feature>
<feature type="region of interest" description="Disordered" evidence="12">
    <location>
        <begin position="3624"/>
        <end position="3646"/>
    </location>
</feature>
<dbReference type="Gene3D" id="1.10.1070.11">
    <property type="entry name" value="Phosphatidylinositol 3-/4-kinase, catalytic domain"/>
    <property type="match status" value="1"/>
</dbReference>
<dbReference type="SUPFAM" id="SSF48371">
    <property type="entry name" value="ARM repeat"/>
    <property type="match status" value="1"/>
</dbReference>
<evidence type="ECO:0000256" key="12">
    <source>
        <dbReference type="SAM" id="MobiDB-lite"/>
    </source>
</evidence>
<keyword evidence="17" id="KW-1185">Reference proteome</keyword>
<evidence type="ECO:0000256" key="7">
    <source>
        <dbReference type="ARBA" id="ARBA00022840"/>
    </source>
</evidence>
<dbReference type="InterPro" id="IPR016024">
    <property type="entry name" value="ARM-type_fold"/>
</dbReference>
<dbReference type="EC" id="2.7.11.1" evidence="2"/>
<evidence type="ECO:0000259" key="15">
    <source>
        <dbReference type="PROSITE" id="PS51190"/>
    </source>
</evidence>
<protein>
    <recommendedName>
        <fullName evidence="2">non-specific serine/threonine protein kinase</fullName>
        <ecNumber evidence="2">2.7.11.1</ecNumber>
    </recommendedName>
</protein>
<dbReference type="PROSITE" id="PS51189">
    <property type="entry name" value="FAT"/>
    <property type="match status" value="1"/>
</dbReference>
<evidence type="ECO:0000256" key="9">
    <source>
        <dbReference type="ARBA" id="ARBA00047899"/>
    </source>
</evidence>
<dbReference type="InterPro" id="IPR036940">
    <property type="entry name" value="PI3/4_kinase_cat_sf"/>
</dbReference>
<keyword evidence="6" id="KW-0418">Kinase</keyword>
<feature type="coiled-coil region" evidence="11">
    <location>
        <begin position="2598"/>
        <end position="2625"/>
    </location>
</feature>
<name>A0A565BUU3_9BRAS</name>
<dbReference type="InterPro" id="IPR018936">
    <property type="entry name" value="PI3/4_kinase_CS"/>
</dbReference>
<feature type="domain" description="FATC" evidence="15">
    <location>
        <begin position="3758"/>
        <end position="3790"/>
    </location>
</feature>
<comment type="catalytic activity">
    <reaction evidence="9">
        <text>L-threonyl-[protein] + ATP = O-phospho-L-threonyl-[protein] + ADP + H(+)</text>
        <dbReference type="Rhea" id="RHEA:46608"/>
        <dbReference type="Rhea" id="RHEA-COMP:11060"/>
        <dbReference type="Rhea" id="RHEA-COMP:11605"/>
        <dbReference type="ChEBI" id="CHEBI:15378"/>
        <dbReference type="ChEBI" id="CHEBI:30013"/>
        <dbReference type="ChEBI" id="CHEBI:30616"/>
        <dbReference type="ChEBI" id="CHEBI:61977"/>
        <dbReference type="ChEBI" id="CHEBI:456216"/>
        <dbReference type="EC" id="2.7.11.1"/>
    </reaction>
</comment>
<dbReference type="FunFam" id="3.30.1010.10:FF:000029">
    <property type="entry name" value="Serine/threonine-protein kinase SMG1"/>
    <property type="match status" value="1"/>
</dbReference>
<evidence type="ECO:0000256" key="2">
    <source>
        <dbReference type="ARBA" id="ARBA00012513"/>
    </source>
</evidence>
<feature type="compositionally biased region" description="Low complexity" evidence="12">
    <location>
        <begin position="26"/>
        <end position="50"/>
    </location>
</feature>
<dbReference type="PANTHER" id="PTHR11139">
    <property type="entry name" value="ATAXIA TELANGIECTASIA MUTATED ATM -RELATED"/>
    <property type="match status" value="1"/>
</dbReference>
<organism evidence="16 17">
    <name type="scientific">Arabis nemorensis</name>
    <dbReference type="NCBI Taxonomy" id="586526"/>
    <lineage>
        <taxon>Eukaryota</taxon>
        <taxon>Viridiplantae</taxon>
        <taxon>Streptophyta</taxon>
        <taxon>Embryophyta</taxon>
        <taxon>Tracheophyta</taxon>
        <taxon>Spermatophyta</taxon>
        <taxon>Magnoliopsida</taxon>
        <taxon>eudicotyledons</taxon>
        <taxon>Gunneridae</taxon>
        <taxon>Pentapetalae</taxon>
        <taxon>rosids</taxon>
        <taxon>malvids</taxon>
        <taxon>Brassicales</taxon>
        <taxon>Brassicaceae</taxon>
        <taxon>Arabideae</taxon>
        <taxon>Arabis</taxon>
    </lineage>
</organism>
<comment type="similarity">
    <text evidence="1">Belongs to the PI3/PI4-kinase family.</text>
</comment>
<evidence type="ECO:0000256" key="10">
    <source>
        <dbReference type="ARBA" id="ARBA00048679"/>
    </source>
</evidence>
<keyword evidence="5" id="KW-0547">Nucleotide-binding</keyword>
<dbReference type="Proteomes" id="UP000489600">
    <property type="component" value="Unassembled WGS sequence"/>
</dbReference>
<evidence type="ECO:0000256" key="4">
    <source>
        <dbReference type="ARBA" id="ARBA00022679"/>
    </source>
</evidence>
<dbReference type="InterPro" id="IPR031559">
    <property type="entry name" value="SMG1"/>
</dbReference>
<dbReference type="InterPro" id="IPR014009">
    <property type="entry name" value="PIK_FAT"/>
</dbReference>
<dbReference type="Pfam" id="PF02260">
    <property type="entry name" value="FATC"/>
    <property type="match status" value="1"/>
</dbReference>
<dbReference type="PROSITE" id="PS50290">
    <property type="entry name" value="PI3_4_KINASE_3"/>
    <property type="match status" value="1"/>
</dbReference>
<keyword evidence="3" id="KW-0723">Serine/threonine-protein kinase</keyword>
<dbReference type="Pfam" id="PF00454">
    <property type="entry name" value="PI3_PI4_kinase"/>
    <property type="match status" value="1"/>
</dbReference>
<dbReference type="SMART" id="SM01345">
    <property type="entry name" value="Rapamycin_bind"/>
    <property type="match status" value="1"/>
</dbReference>
<feature type="domain" description="PI3K/PI4K catalytic" evidence="13">
    <location>
        <begin position="2017"/>
        <end position="2358"/>
    </location>
</feature>
<dbReference type="PROSITE" id="PS00916">
    <property type="entry name" value="PI3_4_KINASE_2"/>
    <property type="match status" value="1"/>
</dbReference>
<feature type="domain" description="FAT" evidence="14">
    <location>
        <begin position="1180"/>
        <end position="1803"/>
    </location>
</feature>
<evidence type="ECO:0000313" key="16">
    <source>
        <dbReference type="EMBL" id="VVB05149.1"/>
    </source>
</evidence>
<gene>
    <name evidence="16" type="ORF">ANE_LOCUS15593</name>
</gene>
<dbReference type="InterPro" id="IPR003152">
    <property type="entry name" value="FATC_dom"/>
</dbReference>
<evidence type="ECO:0000256" key="11">
    <source>
        <dbReference type="SAM" id="Coils"/>
    </source>
</evidence>
<sequence>MMQSFHHQQQQLISLLSAASASPLPSTLTPTSSSSESVASSTASNNASVPLLSSGQRDAKLDNNDSGRLAALKSLHRAITYPPNSLLIAHSASFLSSGLWQLLSDKSYDVRQAGVSAYGALCAIVCSIPVESSGRQNHVMLGSLVDRFINWALPLLRHVSVRDGSTVLAVEGVREFLSVGDINGIDRYALPILIACKGLLEDERTSIPLLNQTVGVLSLISSKFSGLFHPHFLDIVDMLLGWALVQDHTESDRQIVMDSFLHFQKHWVNNLDFSVGLLSKFLGDMDVLLSDGSQGTPEQFHRLLALLSCFLAILRSTASGLLENNLLDKMDEPLSKMLPRLLGCLSTMGQRFGWAKWIEDLWKCLTLLAEILREKFSMYYSPSLEMLFKSLEHTDSVNSAVHGKMTTFQIHGTLKTNLQLLSLQKRGLLSSFVLKLLRFESPISQLRLHPNHLITAGSSATYIFLLQHESEEVVQQAIELLIKELELLKAILGDSSGHQNKTFNVADYESYSEDELLAMIKFDMKVLLSCVSLGGRKFLSDLPELAVLYLKRCEKLVSFVVEKLNPFESAIAVCLELQVSVLRMLECLAAVELLSNCSVLIQPDSKALRETNHGKTPFKSTFFTIIIEHVRKYSLTMVKALHFSSPLAVKLVSLEWIQNFCENLNTILKNLSMDTYFCETFPYSVAVRDIIMAVLDAAFDSEPKVRSQSAMVLELLLEVKLIHPIHFYSLAEILLEKLGDPDTSIKNAFIKLLSHLLPATQYAGGMHSELEHMNLRPQVLMLGSGYLHWKQVFALKQLDQHFHSQQLVSVLNYVSQRWKVPFSSWIQLVIYAFRGSKDTGVGYPDENLFKNGWLAIKVEKSSIERICLANNLAGAWWAVHEAARFCVSTRLRTNFGGPAQTFAALERMLLDITTVLQVDSKQTDGSLNIVGSSGAHLLPMRLLLDFVEALKKNVYNAYEGTAVLSSALPQSVLFFRANRKVCEEWFSRISEPMMNAGISLQSRDATVEYCTLRLEELKGLATLVPKEKSKMQAFDSAHNTGARISSDISRILQYLSLALCQNHDSNSLVGVHKWVSMNLTPLVTEESDFQKHNGELALFPWITGLVYQSEGRYEKAAAYFAHLLEEEDCLSSMGSDGIQFVIERIIESYTALSDWKSLESWLLELQALRARHAGKSFSGSLTAAGNEMNAIQALARFDEGDIQTAWTCLDLTPKTSAELSLDPKLALQRSEQMLLQAMLFQADGNSQKVPQTLQKVRSMLDETSLALSFDGLSETAPYATQLHCLFAFEESHQLRDSEPKQKQSSLMLSSCVWSMQSLLNRIHRDCSPWLKVLRIYRTILPTSWVTLKLCMDLFGVARKQGNLLLANRLKDYLNEHVSSCAEVKLREFLILNLQYQRALLMYAENKFQNAAADLWSFVQPEVTALEPVCLDAGVAFLKAKACLKLATWLKEDDISLDLENVALKMSADFNRTETPSSVSSKPLLYESLKPSIKAISEEMIGTVTKVSTQLCSVMGKSWISYASWCFRQATESFGKSNESTLHSLSFSSILAQELKPRRFHLTEDEAESVESAIMQLHQKDDCKDLTDTGKDGNYLTITADHSEARKNLKALKQQVIETIENAAAAPGAEDCGWDSLSVHLASQLNDLLLCANKKVEDADIAPIVSRLIEVWWSLRKRRVSLFGHSALGFTQYLHYSSKNLHTSEFPGVDYDPLNKKTGSHTLRSTLYILHILLNYGVELKDTLRHALSMVPLEPWQEVTPQLFARLSSHPEEVVRKEIEGLLRMLAKLCPWSIVYPTLVDVNACDEKPSEELLHVKACLTELYPRLIQDVQLMINELGNVTVLWEELWLSTLQDLHMDVIRRVNLLKEEAARVSENVTLSQSEKNKINAAKYSAMMAPIVVALERRMASTSRKPETPHEVWFYKEYIERIKSAILTFKTPPSPAALSEVWRPFDSIAASLASHQKKSSISLKEVAPSLSLLSSCNIPMPGLEKQAPLSESDTCLNTSLHGIVTVSSLSDHVTILPTKTRPKKLIMFGSDGKKYIYLLKGREDLRLDARIMQLLQAINSFFCSSRATDGGTIGIRYYSVTPISGRAGLIQWVDNVISIYSIFRSWQTRVKLAQMSPSAPGSAKDPDLPPVPRPSDMFYGKIIPALKEKGIRRVISRRDWPHDVKRKVLLDLMKEVPKQLLHQELWCASEGFKAFTTKLKRYSGSVAAMSIVGHMLGLGDRHLDNILMDFCSGDVVHIDYNVCFDKGQRLKVPEIVPFRLTQTMEAALGLTGVEGTFRANCEAVLGVLRKNKDILLMLMEVFVWDPLVEWTRGNFHDDAAIGGEERKDMEVAVSLSLFSSRVQEIRVRLQEHHDLVLATLPAVESSLERFSKVLNQYEITSSLFLQADQERSKLILRETSAKTTFAEAACNLEKIRASFEFQALEFSQAKALVSEKAQETAGWMEQRGRILGALRRNMIPEITAPTVLTDILGSISLTSAVLVAGVPLTVVPEPTQAQCNDIDTEISLLVNDLSDGLSSALAALQTYSLALQRILPLNYHTTSRVYDWAQVLQLAAHALSTDIMSLAKRQASEQFAKIQGGDFHSVRNCYDDLCLKVEKYVDDVKKVEEEYAELAASIGMGPESKAKDRLFYGLINYMQSPGLVENTNAGFTDKYEATEGANLQDSGKKTSKALAVLHTSISSLYDQLKEKVHYILNASMERRERNETFVSESRSLSTNLDAQVEMCLILVDFLHEVKLYVGQEKSTVEKSLSGSAHHVEENWALVFHRTLLSSKRLIAQMTEVVVPDVLKTYLFSNADLMDAFGLISQIRGSIDTALRHLIEIKVERDSLVELEQNYFKKVSHITEGQLALQKAASKSREHLSWEEAEEFASQEEACRTQLDQLHQSWDQREFQISSLIKKEAQVKNALISAEKQFQLLTNADECRKPNDLGSSGILVELVKPFRELEQLDKTLSSLSSSAASMPDWIPAFGDSLSCGQSLSENIWRFRSLLKDHSFFIWKVGIIDSFLDSCIHDATPSVDQTLGFEQLILFMKKKFEFQLQERVDCYLAGSVAPAFLSQLDKENERLKHFSEENSVRGDQVKQVHTMLEEYCNAHETARAAKSAVSRMKKQVKETSDALRRTSLDIVQMEWMNDTTLTVSQNVRTTLQQLFASDDNLHSIFLDLERPKLLETMRSAIPQITKSIERLQACEQNSLAAEGQLERTMGWACGGHSSAAAGNSSAKMSGIPAEFHDHLLRRRQLLWDAREKASNIAKICMSLLEFEASRDGNFRNSCEALEGDARIREDSRAWQKNYLNLVARLELTYQSFTHIEQEWKLAQSSLEAASSGLYSATNELSIASLKATSASGDLQSTILSMRDCTYEVSVALSSFCRVSRGHTALTTETGAMLEEVLAITEDLHDVNSLGKEAVTLHRSLMDDLSKANAILIPLDSVLSKDVALIAEAMTRESESNIEVSSIHGQAIYQSYGAKIRESYQNLRPLVPSTVYSVKGLYSMLTRLAQIASVHARNLNKALEGESEEAKSQETSYSGPDLTDDDFKLDELGEENHFESVSRSSQALLSISQLSLEDRGWMSSPDSVYSSGSESNIAFTEASIPASFDNSTKPLEQTQMNEEANALKSSTSSSQSGCGDISDSDEQVSAEAVVVGSDDCLQKALVDEPDENTEIKLPACDVATEVTADVSQPLVESPELKSGGKDAVKGKIEVQSDEASPPTQTQTRVTRGKNAYALSVLKCMEMKIDGRGIADNREVSIPEQVDYLIKQATSVDNLCNMYEESGSTFPQTVERLKRACLQKDFKIQRCGCLIEHHLLPVLSVPQTRAKGFRQSTAEHADKRCVFGASWVELTSTVAPKLSDAAAHVINPNLIVYSLVYVHAGNSLILTMRTHISR</sequence>
<dbReference type="InterPro" id="IPR000403">
    <property type="entry name" value="PI3/4_kinase_cat_dom"/>
</dbReference>
<evidence type="ECO:0000256" key="5">
    <source>
        <dbReference type="ARBA" id="ARBA00022741"/>
    </source>
</evidence>
<dbReference type="GO" id="GO:0004674">
    <property type="term" value="F:protein serine/threonine kinase activity"/>
    <property type="evidence" value="ECO:0007669"/>
    <property type="project" value="UniProtKB-KW"/>
</dbReference>
<keyword evidence="11" id="KW-0175">Coiled coil</keyword>
<keyword evidence="7" id="KW-0067">ATP-binding</keyword>
<dbReference type="InterPro" id="IPR011009">
    <property type="entry name" value="Kinase-like_dom_sf"/>
</dbReference>
<feature type="region of interest" description="Disordered" evidence="12">
    <location>
        <begin position="3524"/>
        <end position="3549"/>
    </location>
</feature>
<reference evidence="16" key="1">
    <citation type="submission" date="2019-07" db="EMBL/GenBank/DDBJ databases">
        <authorList>
            <person name="Dittberner H."/>
        </authorList>
    </citation>
    <scope>NUCLEOTIDE SEQUENCE [LARGE SCALE GENOMIC DNA]</scope>
</reference>
<evidence type="ECO:0000313" key="17">
    <source>
        <dbReference type="Proteomes" id="UP000489600"/>
    </source>
</evidence>
<evidence type="ECO:0000259" key="13">
    <source>
        <dbReference type="PROSITE" id="PS50290"/>
    </source>
</evidence>
<evidence type="ECO:0000256" key="1">
    <source>
        <dbReference type="ARBA" id="ARBA00011031"/>
    </source>
</evidence>
<dbReference type="GO" id="GO:0005524">
    <property type="term" value="F:ATP binding"/>
    <property type="evidence" value="ECO:0007669"/>
    <property type="project" value="UniProtKB-KW"/>
</dbReference>
<evidence type="ECO:0000256" key="3">
    <source>
        <dbReference type="ARBA" id="ARBA00022527"/>
    </source>
</evidence>
<dbReference type="SMART" id="SM00146">
    <property type="entry name" value="PI3Kc"/>
    <property type="match status" value="1"/>
</dbReference>
<keyword evidence="8" id="KW-0866">Nonsense-mediated mRNA decay</keyword>
<accession>A0A565BUU3</accession>
<dbReference type="OrthoDB" id="10065496at2759"/>
<evidence type="ECO:0000256" key="6">
    <source>
        <dbReference type="ARBA" id="ARBA00022777"/>
    </source>
</evidence>
<dbReference type="Gene3D" id="3.30.1010.10">
    <property type="entry name" value="Phosphatidylinositol 3-kinase Catalytic Subunit, Chain A, domain 4"/>
    <property type="match status" value="1"/>
</dbReference>
<dbReference type="SMART" id="SM01343">
    <property type="entry name" value="FATC"/>
    <property type="match status" value="1"/>
</dbReference>
<dbReference type="PANTHER" id="PTHR11139:SF119">
    <property type="entry name" value="SERINE_THREONINE-PROTEIN KINASE SMG1"/>
    <property type="match status" value="1"/>
</dbReference>
<dbReference type="CDD" id="cd05170">
    <property type="entry name" value="PIKKc_SMG1"/>
    <property type="match status" value="1"/>
</dbReference>
<dbReference type="EMBL" id="CABITT030000005">
    <property type="protein sequence ID" value="VVB05149.1"/>
    <property type="molecule type" value="Genomic_DNA"/>
</dbReference>
<dbReference type="Pfam" id="PF15785">
    <property type="entry name" value="SMG1"/>
    <property type="match status" value="1"/>
</dbReference>
<dbReference type="PROSITE" id="PS51190">
    <property type="entry name" value="FATC"/>
    <property type="match status" value="1"/>
</dbReference>
<feature type="region of interest" description="Disordered" evidence="12">
    <location>
        <begin position="26"/>
        <end position="63"/>
    </location>
</feature>
<evidence type="ECO:0000259" key="14">
    <source>
        <dbReference type="PROSITE" id="PS51189"/>
    </source>
</evidence>
<keyword evidence="4" id="KW-0808">Transferase</keyword>
<dbReference type="SUPFAM" id="SSF56112">
    <property type="entry name" value="Protein kinase-like (PK-like)"/>
    <property type="match status" value="1"/>
</dbReference>
<dbReference type="GO" id="GO:0000184">
    <property type="term" value="P:nuclear-transcribed mRNA catabolic process, nonsense-mediated decay"/>
    <property type="evidence" value="ECO:0007669"/>
    <property type="project" value="UniProtKB-KW"/>
</dbReference>
<comment type="caution">
    <text evidence="16">The sequence shown here is derived from an EMBL/GenBank/DDBJ whole genome shotgun (WGS) entry which is preliminary data.</text>
</comment>
<comment type="catalytic activity">
    <reaction evidence="10">
        <text>L-seryl-[protein] + ATP = O-phospho-L-seryl-[protein] + ADP + H(+)</text>
        <dbReference type="Rhea" id="RHEA:17989"/>
        <dbReference type="Rhea" id="RHEA-COMP:9863"/>
        <dbReference type="Rhea" id="RHEA-COMP:11604"/>
        <dbReference type="ChEBI" id="CHEBI:15378"/>
        <dbReference type="ChEBI" id="CHEBI:29999"/>
        <dbReference type="ChEBI" id="CHEBI:30616"/>
        <dbReference type="ChEBI" id="CHEBI:83421"/>
        <dbReference type="ChEBI" id="CHEBI:456216"/>
        <dbReference type="EC" id="2.7.11.1"/>
    </reaction>
</comment>
<dbReference type="InterPro" id="IPR050517">
    <property type="entry name" value="DDR_Repair_Kinase"/>
</dbReference>
<evidence type="ECO:0000256" key="8">
    <source>
        <dbReference type="ARBA" id="ARBA00023161"/>
    </source>
</evidence>
<dbReference type="InterPro" id="IPR039414">
    <property type="entry name" value="SMG1_PIKKc"/>
</dbReference>
<dbReference type="FunFam" id="1.10.1070.11:FF:000023">
    <property type="entry name" value="serine/threonine-protein kinase SMG1 isoform X1"/>
    <property type="match status" value="1"/>
</dbReference>
<proteinExistence type="inferred from homology"/>
<dbReference type="GO" id="GO:0005634">
    <property type="term" value="C:nucleus"/>
    <property type="evidence" value="ECO:0007669"/>
    <property type="project" value="TreeGrafter"/>
</dbReference>